<proteinExistence type="predicted"/>
<accession>A0ABR9J6H0</accession>
<reference evidence="1 2" key="1">
    <citation type="submission" date="2020-10" db="EMBL/GenBank/DDBJ databases">
        <title>Sequencing the genomes of 1000 actinobacteria strains.</title>
        <authorList>
            <person name="Klenk H.-P."/>
        </authorList>
    </citation>
    <scope>NUCLEOTIDE SEQUENCE [LARGE SCALE GENOMIC DNA]</scope>
    <source>
        <strain evidence="1 2">DSM 15474</strain>
    </source>
</reference>
<dbReference type="EMBL" id="JADBEE010000001">
    <property type="protein sequence ID" value="MBE1514452.1"/>
    <property type="molecule type" value="Genomic_DNA"/>
</dbReference>
<dbReference type="Proteomes" id="UP000636579">
    <property type="component" value="Unassembled WGS sequence"/>
</dbReference>
<protein>
    <submittedName>
        <fullName evidence="1">Uncharacterized protein</fullName>
    </submittedName>
</protein>
<evidence type="ECO:0000313" key="1">
    <source>
        <dbReference type="EMBL" id="MBE1514452.1"/>
    </source>
</evidence>
<comment type="caution">
    <text evidence="1">The sequence shown here is derived from an EMBL/GenBank/DDBJ whole genome shotgun (WGS) entry which is preliminary data.</text>
</comment>
<sequence length="63" mass="7207">MFIRKPLRGQSEELAIDSAGLFDLDGPVYRLIEGLARDDESMVGKQCAMERTCYVEYAFPKIY</sequence>
<gene>
    <name evidence="1" type="ORF">H4W26_001207</name>
</gene>
<name>A0ABR9J6H0_9MICC</name>
<evidence type="ECO:0000313" key="2">
    <source>
        <dbReference type="Proteomes" id="UP000636579"/>
    </source>
</evidence>
<keyword evidence="2" id="KW-1185">Reference proteome</keyword>
<organism evidence="1 2">
    <name type="scientific">Nesterenkonia halotolerans</name>
    <dbReference type="NCBI Taxonomy" id="225325"/>
    <lineage>
        <taxon>Bacteria</taxon>
        <taxon>Bacillati</taxon>
        <taxon>Actinomycetota</taxon>
        <taxon>Actinomycetes</taxon>
        <taxon>Micrococcales</taxon>
        <taxon>Micrococcaceae</taxon>
        <taxon>Nesterenkonia</taxon>
    </lineage>
</organism>